<comment type="caution">
    <text evidence="9">The sequence shown here is derived from an EMBL/GenBank/DDBJ whole genome shotgun (WGS) entry which is preliminary data.</text>
</comment>
<dbReference type="RefSeq" id="WP_114454897.1">
    <property type="nucleotide sequence ID" value="NZ_QPJC01000018.1"/>
</dbReference>
<keyword evidence="10" id="KW-1185">Reference proteome</keyword>
<protein>
    <submittedName>
        <fullName evidence="9">Multisubunit sodium/proton antiporter MrpF subunit</fullName>
    </submittedName>
</protein>
<evidence type="ECO:0000256" key="4">
    <source>
        <dbReference type="ARBA" id="ARBA00022475"/>
    </source>
</evidence>
<evidence type="ECO:0000256" key="8">
    <source>
        <dbReference type="SAM" id="Phobius"/>
    </source>
</evidence>
<dbReference type="GO" id="GO:0015385">
    <property type="term" value="F:sodium:proton antiporter activity"/>
    <property type="evidence" value="ECO:0007669"/>
    <property type="project" value="TreeGrafter"/>
</dbReference>
<dbReference type="GO" id="GO:0005886">
    <property type="term" value="C:plasma membrane"/>
    <property type="evidence" value="ECO:0007669"/>
    <property type="project" value="UniProtKB-SubCell"/>
</dbReference>
<keyword evidence="5 8" id="KW-0812">Transmembrane</keyword>
<dbReference type="AlphaFoldDB" id="A0A368VFS7"/>
<evidence type="ECO:0000256" key="7">
    <source>
        <dbReference type="ARBA" id="ARBA00023136"/>
    </source>
</evidence>
<feature type="transmembrane region" description="Helical" evidence="8">
    <location>
        <begin position="35"/>
        <end position="53"/>
    </location>
</feature>
<gene>
    <name evidence="9" type="ORF">DFQ14_11822</name>
</gene>
<keyword evidence="7 8" id="KW-0472">Membrane</keyword>
<keyword evidence="3" id="KW-0813">Transport</keyword>
<reference evidence="9 10" key="1">
    <citation type="submission" date="2018-07" db="EMBL/GenBank/DDBJ databases">
        <title>Genomic Encyclopedia of Type Strains, Phase III (KMG-III): the genomes of soil and plant-associated and newly described type strains.</title>
        <authorList>
            <person name="Whitman W."/>
        </authorList>
    </citation>
    <scope>NUCLEOTIDE SEQUENCE [LARGE SCALE GENOMIC DNA]</scope>
    <source>
        <strain evidence="9 10">CECT 8575</strain>
    </source>
</reference>
<organism evidence="9 10">
    <name type="scientific">Halopolyspora algeriensis</name>
    <dbReference type="NCBI Taxonomy" id="1500506"/>
    <lineage>
        <taxon>Bacteria</taxon>
        <taxon>Bacillati</taxon>
        <taxon>Actinomycetota</taxon>
        <taxon>Actinomycetes</taxon>
        <taxon>Actinomycetes incertae sedis</taxon>
        <taxon>Halopolyspora</taxon>
    </lineage>
</organism>
<evidence type="ECO:0000256" key="5">
    <source>
        <dbReference type="ARBA" id="ARBA00022692"/>
    </source>
</evidence>
<feature type="transmembrane region" description="Helical" evidence="8">
    <location>
        <begin position="6"/>
        <end position="23"/>
    </location>
</feature>
<dbReference type="Pfam" id="PF04066">
    <property type="entry name" value="MrpF_PhaF"/>
    <property type="match status" value="1"/>
</dbReference>
<comment type="similarity">
    <text evidence="2">Belongs to the CPA3 antiporters (TC 2.A.63) subunit F family.</text>
</comment>
<accession>A0A368VFS7</accession>
<dbReference type="Proteomes" id="UP000253495">
    <property type="component" value="Unassembled WGS sequence"/>
</dbReference>
<evidence type="ECO:0000256" key="2">
    <source>
        <dbReference type="ARBA" id="ARBA00009212"/>
    </source>
</evidence>
<dbReference type="EMBL" id="QPJC01000018">
    <property type="protein sequence ID" value="RCW39130.1"/>
    <property type="molecule type" value="Genomic_DNA"/>
</dbReference>
<comment type="subcellular location">
    <subcellularLocation>
        <location evidence="1">Cell membrane</location>
        <topology evidence="1">Multi-pass membrane protein</topology>
    </subcellularLocation>
</comment>
<sequence length="91" mass="9372">MSPIDLPLGILAAAFALTLMRIATGPSLADRVTAAELAFVVLLAGIGLLAARLHSTHALTVAVIAALLQFIATAALAALLLRAEPREHELP</sequence>
<evidence type="ECO:0000256" key="1">
    <source>
        <dbReference type="ARBA" id="ARBA00004651"/>
    </source>
</evidence>
<evidence type="ECO:0000256" key="3">
    <source>
        <dbReference type="ARBA" id="ARBA00022448"/>
    </source>
</evidence>
<dbReference type="InterPro" id="IPR007208">
    <property type="entry name" value="MrpF/PhaF-like"/>
</dbReference>
<evidence type="ECO:0000313" key="9">
    <source>
        <dbReference type="EMBL" id="RCW39130.1"/>
    </source>
</evidence>
<feature type="transmembrane region" description="Helical" evidence="8">
    <location>
        <begin position="59"/>
        <end position="81"/>
    </location>
</feature>
<keyword evidence="6 8" id="KW-1133">Transmembrane helix</keyword>
<name>A0A368VFS7_9ACTN</name>
<keyword evidence="4" id="KW-1003">Cell membrane</keyword>
<evidence type="ECO:0000313" key="10">
    <source>
        <dbReference type="Proteomes" id="UP000253495"/>
    </source>
</evidence>
<evidence type="ECO:0000256" key="6">
    <source>
        <dbReference type="ARBA" id="ARBA00022989"/>
    </source>
</evidence>
<dbReference type="PANTHER" id="PTHR34702">
    <property type="entry name" value="NA(+)/H(+) ANTIPORTER SUBUNIT F1"/>
    <property type="match status" value="1"/>
</dbReference>
<proteinExistence type="inferred from homology"/>
<dbReference type="PANTHER" id="PTHR34702:SF1">
    <property type="entry name" value="NA(+)_H(+) ANTIPORTER SUBUNIT F"/>
    <property type="match status" value="1"/>
</dbReference>